<proteinExistence type="predicted"/>
<dbReference type="RefSeq" id="WP_133427044.1">
    <property type="nucleotide sequence ID" value="NZ_SDLO01000010.1"/>
</dbReference>
<organism evidence="1 2">
    <name type="scientific">Mycolicibacterium mucogenicum</name>
    <name type="common">Mycobacterium mucogenicum</name>
    <dbReference type="NCBI Taxonomy" id="56689"/>
    <lineage>
        <taxon>Bacteria</taxon>
        <taxon>Bacillati</taxon>
        <taxon>Actinomycetota</taxon>
        <taxon>Actinomycetes</taxon>
        <taxon>Mycobacteriales</taxon>
        <taxon>Mycobacteriaceae</taxon>
        <taxon>Mycolicibacterium</taxon>
    </lineage>
</organism>
<comment type="caution">
    <text evidence="1">The sequence shown here is derived from an EMBL/GenBank/DDBJ whole genome shotgun (WGS) entry which is preliminary data.</text>
</comment>
<name>A0A4R5WF20_MYCMU</name>
<sequence>MPDAGPQLRTIAGVELMKVGDWPAKSGDFKVTRTVLADAARAFEAGVLRKPPLKLGHWDPRFEGSPALGYVDNMRLTDGGDTLVGDYVNVPATIARLIPHAWPDRSIEGLYDYRATDGTVWPFIVTSVALLGATDPAGRELRSLQDVAELYGLDAEVAASARRAVMFTVRASQSAAARRRAVQVAAARRRRNHRTIGVT</sequence>
<dbReference type="EMBL" id="SDLO01000010">
    <property type="protein sequence ID" value="TDK88661.1"/>
    <property type="molecule type" value="Genomic_DNA"/>
</dbReference>
<dbReference type="Proteomes" id="UP000294929">
    <property type="component" value="Unassembled WGS sequence"/>
</dbReference>
<dbReference type="AlphaFoldDB" id="A0A4R5WF20"/>
<gene>
    <name evidence="1" type="ORF">EUA03_14710</name>
</gene>
<accession>A0A4R5WF20</accession>
<evidence type="ECO:0000313" key="2">
    <source>
        <dbReference type="Proteomes" id="UP000294929"/>
    </source>
</evidence>
<protein>
    <submittedName>
        <fullName evidence="1">Uncharacterized protein</fullName>
    </submittedName>
</protein>
<reference evidence="1 2" key="1">
    <citation type="submission" date="2019-01" db="EMBL/GenBank/DDBJ databases">
        <title>High-quality-draft genome sequences of five non-tuberculosis mycobacteriaceae isolated from a nosocomial environment.</title>
        <authorList>
            <person name="Tiago I."/>
            <person name="Alarico S."/>
            <person name="Pereira S.G."/>
            <person name="Coelho C."/>
            <person name="Maranha A."/>
            <person name="Empadinhas N."/>
        </authorList>
    </citation>
    <scope>NUCLEOTIDE SEQUENCE [LARGE SCALE GENOMIC DNA]</scope>
    <source>
        <strain evidence="1 2">24AIII</strain>
    </source>
</reference>
<evidence type="ECO:0000313" key="1">
    <source>
        <dbReference type="EMBL" id="TDK88661.1"/>
    </source>
</evidence>